<organism evidence="2">
    <name type="scientific">viral metagenome</name>
    <dbReference type="NCBI Taxonomy" id="1070528"/>
    <lineage>
        <taxon>unclassified sequences</taxon>
        <taxon>metagenomes</taxon>
        <taxon>organismal metagenomes</taxon>
    </lineage>
</organism>
<protein>
    <submittedName>
        <fullName evidence="2">Uncharacterized protein</fullName>
    </submittedName>
</protein>
<evidence type="ECO:0000313" key="3">
    <source>
        <dbReference type="EMBL" id="QJA70910.1"/>
    </source>
</evidence>
<keyword evidence="1" id="KW-0472">Membrane</keyword>
<dbReference type="AlphaFoldDB" id="A0A6M3J540"/>
<keyword evidence="1" id="KW-1133">Transmembrane helix</keyword>
<dbReference type="EMBL" id="MT141831">
    <property type="protein sequence ID" value="QJA70910.1"/>
    <property type="molecule type" value="Genomic_DNA"/>
</dbReference>
<proteinExistence type="predicted"/>
<gene>
    <name evidence="3" type="ORF">MM415A03501_0003</name>
    <name evidence="2" type="ORF">MM415B00446_0010</name>
</gene>
<name>A0A6M3J540_9ZZZZ</name>
<evidence type="ECO:0000256" key="1">
    <source>
        <dbReference type="SAM" id="Phobius"/>
    </source>
</evidence>
<feature type="transmembrane region" description="Helical" evidence="1">
    <location>
        <begin position="56"/>
        <end position="76"/>
    </location>
</feature>
<sequence>MTERNNSLISRVDERTESILRELQSINEEQKTTNEHLSKLNGKVSRNESRTIVNRYCFWGLVSVDGIIITILLHLMGVY</sequence>
<keyword evidence="1" id="KW-0812">Transmembrane</keyword>
<accession>A0A6M3J540</accession>
<evidence type="ECO:0000313" key="2">
    <source>
        <dbReference type="EMBL" id="QJA64986.1"/>
    </source>
</evidence>
<dbReference type="EMBL" id="MT141530">
    <property type="protein sequence ID" value="QJA64986.1"/>
    <property type="molecule type" value="Genomic_DNA"/>
</dbReference>
<reference evidence="2" key="1">
    <citation type="submission" date="2020-03" db="EMBL/GenBank/DDBJ databases">
        <title>The deep terrestrial virosphere.</title>
        <authorList>
            <person name="Holmfeldt K."/>
            <person name="Nilsson E."/>
            <person name="Simone D."/>
            <person name="Lopez-Fernandez M."/>
            <person name="Wu X."/>
            <person name="de Brujin I."/>
            <person name="Lundin D."/>
            <person name="Andersson A."/>
            <person name="Bertilsson S."/>
            <person name="Dopson M."/>
        </authorList>
    </citation>
    <scope>NUCLEOTIDE SEQUENCE</scope>
    <source>
        <strain evidence="3">MM415A03501</strain>
        <strain evidence="2">MM415B00446</strain>
    </source>
</reference>